<evidence type="ECO:0000313" key="2">
    <source>
        <dbReference type="Proteomes" id="UP001596215"/>
    </source>
</evidence>
<accession>A0ABW1VUB3</accession>
<name>A0ABW1VUB3_9GAMM</name>
<reference evidence="2" key="1">
    <citation type="journal article" date="2019" name="Int. J. Syst. Evol. Microbiol.">
        <title>The Global Catalogue of Microorganisms (GCM) 10K type strain sequencing project: providing services to taxonomists for standard genome sequencing and annotation.</title>
        <authorList>
            <consortium name="The Broad Institute Genomics Platform"/>
            <consortium name="The Broad Institute Genome Sequencing Center for Infectious Disease"/>
            <person name="Wu L."/>
            <person name="Ma J."/>
        </authorList>
    </citation>
    <scope>NUCLEOTIDE SEQUENCE [LARGE SCALE GENOMIC DNA]</scope>
    <source>
        <strain evidence="2">CGMCC 4.1530</strain>
    </source>
</reference>
<gene>
    <name evidence="1" type="ORF">ACFP73_16855</name>
</gene>
<keyword evidence="2" id="KW-1185">Reference proteome</keyword>
<protein>
    <submittedName>
        <fullName evidence="1">Uncharacterized protein</fullName>
    </submittedName>
</protein>
<evidence type="ECO:0000313" key="1">
    <source>
        <dbReference type="EMBL" id="MFC6363714.1"/>
    </source>
</evidence>
<sequence>MVKLKDIVNNPHSSHLSSANTIPIISTGIVTRMAETSVAVLGISKNKQAKFADQANSLVTDDKFLDELQYQIGEPTDGESEDEFVAKAKSKMRELLFSKLK</sequence>
<dbReference type="RefSeq" id="WP_343876572.1">
    <property type="nucleotide sequence ID" value="NZ_BAAAFW010000007.1"/>
</dbReference>
<proteinExistence type="predicted"/>
<organism evidence="1 2">
    <name type="scientific">Tatumella punctata</name>
    <dbReference type="NCBI Taxonomy" id="399969"/>
    <lineage>
        <taxon>Bacteria</taxon>
        <taxon>Pseudomonadati</taxon>
        <taxon>Pseudomonadota</taxon>
        <taxon>Gammaproteobacteria</taxon>
        <taxon>Enterobacterales</taxon>
        <taxon>Erwiniaceae</taxon>
        <taxon>Tatumella</taxon>
    </lineage>
</organism>
<dbReference type="EMBL" id="JBHSUC010000067">
    <property type="protein sequence ID" value="MFC6363714.1"/>
    <property type="molecule type" value="Genomic_DNA"/>
</dbReference>
<comment type="caution">
    <text evidence="1">The sequence shown here is derived from an EMBL/GenBank/DDBJ whole genome shotgun (WGS) entry which is preliminary data.</text>
</comment>
<dbReference type="Proteomes" id="UP001596215">
    <property type="component" value="Unassembled WGS sequence"/>
</dbReference>